<dbReference type="SUPFAM" id="SSF53335">
    <property type="entry name" value="S-adenosyl-L-methionine-dependent methyltransferases"/>
    <property type="match status" value="1"/>
</dbReference>
<proteinExistence type="predicted"/>
<dbReference type="RefSeq" id="WP_431310211.1">
    <property type="nucleotide sequence ID" value="NZ_BSUK01000001.1"/>
</dbReference>
<dbReference type="Gene3D" id="3.40.50.150">
    <property type="entry name" value="Vaccinia Virus protein VP39"/>
    <property type="match status" value="1"/>
</dbReference>
<comment type="caution">
    <text evidence="2">The sequence shown here is derived from an EMBL/GenBank/DDBJ whole genome shotgun (WGS) entry which is preliminary data.</text>
</comment>
<evidence type="ECO:0000256" key="1">
    <source>
        <dbReference type="SAM" id="MobiDB-lite"/>
    </source>
</evidence>
<feature type="region of interest" description="Disordered" evidence="1">
    <location>
        <begin position="285"/>
        <end position="308"/>
    </location>
</feature>
<protein>
    <submittedName>
        <fullName evidence="2">Uncharacterized protein</fullName>
    </submittedName>
</protein>
<gene>
    <name evidence="2" type="ORF">GCM10025864_04050</name>
</gene>
<dbReference type="InterPro" id="IPR029063">
    <property type="entry name" value="SAM-dependent_MTases_sf"/>
</dbReference>
<feature type="compositionally biased region" description="Basic and acidic residues" evidence="1">
    <location>
        <begin position="295"/>
        <end position="308"/>
    </location>
</feature>
<keyword evidence="3" id="KW-1185">Reference proteome</keyword>
<sequence>MARVTRYAFLVSPSHNRVYAQAAPRLALAELSAVAERAFDGRLTDVGTTTLGGLPYVTFALDDAPAGPDAATVEATDLALVSTLSSVYALFRVEGGRDDAGEAVLRPVARAGVDLFDSDLLTVQKYAGKTNEDFTRLLVNVTVAATDRPRDLAGPWTTRPDGARRRLRVLDPMAGRGTTLNQALVRGWDAAGIDVDAKDVEAYAVFLRTWLKNHRLKHGASLQTQHRDGKSLGRRFAATVGATPAEYRAGETIGVELVNADTVRAAELFPAGHFDAIVTDAPYGVQHGNRASGTRGRDGRSTSRDELTRSPVPLLSRALPGWVRLLRRGGTVGIAWNVKVAPRRDLVDALTDAGLEVLGGGRDDAAPDPWQGFEHRVDQAIQRDLVVARKPR</sequence>
<evidence type="ECO:0000313" key="3">
    <source>
        <dbReference type="Proteomes" id="UP001157091"/>
    </source>
</evidence>
<accession>A0ABQ6HVZ0</accession>
<evidence type="ECO:0000313" key="2">
    <source>
        <dbReference type="EMBL" id="GMA22646.1"/>
    </source>
</evidence>
<name>A0ABQ6HVZ0_9MICO</name>
<dbReference type="EMBL" id="BSUK01000001">
    <property type="protein sequence ID" value="GMA22646.1"/>
    <property type="molecule type" value="Genomic_DNA"/>
</dbReference>
<organism evidence="2 3">
    <name type="scientific">Luteimicrobium album</name>
    <dbReference type="NCBI Taxonomy" id="1054550"/>
    <lineage>
        <taxon>Bacteria</taxon>
        <taxon>Bacillati</taxon>
        <taxon>Actinomycetota</taxon>
        <taxon>Actinomycetes</taxon>
        <taxon>Micrococcales</taxon>
        <taxon>Luteimicrobium</taxon>
    </lineage>
</organism>
<dbReference type="Proteomes" id="UP001157091">
    <property type="component" value="Unassembled WGS sequence"/>
</dbReference>
<reference evidence="3" key="1">
    <citation type="journal article" date="2019" name="Int. J. Syst. Evol. Microbiol.">
        <title>The Global Catalogue of Microorganisms (GCM) 10K type strain sequencing project: providing services to taxonomists for standard genome sequencing and annotation.</title>
        <authorList>
            <consortium name="The Broad Institute Genomics Platform"/>
            <consortium name="The Broad Institute Genome Sequencing Center for Infectious Disease"/>
            <person name="Wu L."/>
            <person name="Ma J."/>
        </authorList>
    </citation>
    <scope>NUCLEOTIDE SEQUENCE [LARGE SCALE GENOMIC DNA]</scope>
    <source>
        <strain evidence="3">NBRC 106348</strain>
    </source>
</reference>